<keyword evidence="2" id="KW-1185">Reference proteome</keyword>
<gene>
    <name evidence="1" type="ORF">MML48_5g00006529</name>
</gene>
<accession>A0ACB9T4E6</accession>
<dbReference type="EMBL" id="CM043019">
    <property type="protein sequence ID" value="KAI4461658.1"/>
    <property type="molecule type" value="Genomic_DNA"/>
</dbReference>
<evidence type="ECO:0000313" key="1">
    <source>
        <dbReference type="EMBL" id="KAI4461658.1"/>
    </source>
</evidence>
<sequence length="188" mass="20919">MLLFLSILYYVVIVNCKDSIAYPIPISTEVPTTDNRVPLYAPSVCPENHLLYPGNQENDWICDCAPGYVYYPEKDGCFAVYRQGPCDEGYYLILREGEFRPKCERNPCGKDGIVQYKNICHELDKSGGPCQRESETEPIGVLTVVQSTLKLRCVSSSSPLSLIVAPHSCPPGTRRSNSNDCRSSSRGL</sequence>
<dbReference type="Proteomes" id="UP001056778">
    <property type="component" value="Chromosome 5"/>
</dbReference>
<protein>
    <submittedName>
        <fullName evidence="1">Uncharacterized protein</fullName>
    </submittedName>
</protein>
<organism evidence="1 2">
    <name type="scientific">Holotrichia oblita</name>
    <name type="common">Chafer beetle</name>
    <dbReference type="NCBI Taxonomy" id="644536"/>
    <lineage>
        <taxon>Eukaryota</taxon>
        <taxon>Metazoa</taxon>
        <taxon>Ecdysozoa</taxon>
        <taxon>Arthropoda</taxon>
        <taxon>Hexapoda</taxon>
        <taxon>Insecta</taxon>
        <taxon>Pterygota</taxon>
        <taxon>Neoptera</taxon>
        <taxon>Endopterygota</taxon>
        <taxon>Coleoptera</taxon>
        <taxon>Polyphaga</taxon>
        <taxon>Scarabaeiformia</taxon>
        <taxon>Scarabaeidae</taxon>
        <taxon>Melolonthinae</taxon>
        <taxon>Holotrichia</taxon>
    </lineage>
</organism>
<proteinExistence type="predicted"/>
<comment type="caution">
    <text evidence="1">The sequence shown here is derived from an EMBL/GenBank/DDBJ whole genome shotgun (WGS) entry which is preliminary data.</text>
</comment>
<evidence type="ECO:0000313" key="2">
    <source>
        <dbReference type="Proteomes" id="UP001056778"/>
    </source>
</evidence>
<reference evidence="1" key="1">
    <citation type="submission" date="2022-04" db="EMBL/GenBank/DDBJ databases">
        <title>Chromosome-scale genome assembly of Holotrichia oblita Faldermann.</title>
        <authorList>
            <person name="Rongchong L."/>
        </authorList>
    </citation>
    <scope>NUCLEOTIDE SEQUENCE</scope>
    <source>
        <strain evidence="1">81SQS9</strain>
    </source>
</reference>
<name>A0ACB9T4E6_HOLOL</name>